<keyword evidence="4" id="KW-1000">Mitochondrion outer membrane</keyword>
<reference evidence="13" key="1">
    <citation type="submission" date="2024-02" db="EMBL/GenBank/DDBJ databases">
        <authorList>
            <consortium name="ELIXIR-Norway"/>
            <consortium name="Elixir Norway"/>
        </authorList>
    </citation>
    <scope>NUCLEOTIDE SEQUENCE</scope>
</reference>
<evidence type="ECO:0000313" key="14">
    <source>
        <dbReference type="Proteomes" id="UP001497512"/>
    </source>
</evidence>
<keyword evidence="5" id="KW-0999">Mitochondrion inner membrane</keyword>
<comment type="catalytic activity">
    <reaction evidence="11">
        <text>1'-[1,2-diacyl-sn-glycero-3-phospho],3'-[1-acyl-sn-glycero-3-phospho]-glycerol + a 1,2-diacyl-sn-glycero-3-phosphocholine = a cardiolipin + a 1-acyl-sn-glycero-3-phosphocholine</text>
        <dbReference type="Rhea" id="RHEA:33731"/>
        <dbReference type="ChEBI" id="CHEBI:57643"/>
        <dbReference type="ChEBI" id="CHEBI:58168"/>
        <dbReference type="ChEBI" id="CHEBI:62237"/>
        <dbReference type="ChEBI" id="CHEBI:64743"/>
    </reaction>
    <physiologicalReaction direction="left-to-right" evidence="11">
        <dbReference type="Rhea" id="RHEA:33732"/>
    </physiologicalReaction>
    <physiologicalReaction direction="right-to-left" evidence="11">
        <dbReference type="Rhea" id="RHEA:33733"/>
    </physiologicalReaction>
</comment>
<dbReference type="Pfam" id="PF01553">
    <property type="entry name" value="Acyltransferase"/>
    <property type="match status" value="1"/>
</dbReference>
<dbReference type="InterPro" id="IPR002123">
    <property type="entry name" value="Plipid/glycerol_acylTrfase"/>
</dbReference>
<sequence>MENNELKQESQWIANMRATKESIKDRFRIAIASRRFLRQKSRRPGLVPVPGSPALRATATGLLCTLTDKAIAYANENSLVDQVLQAVVLPTVANACHAFMHGLNITEIHGADKLEQAVSQRPEGQSLITVCNHVASMDDPLVMAALLPPSILIQAKNLRWTLCATDRCFTNAAFSAFFRSVKVLPLRRGAGLQQEGIDIALSKLKNGDWVHIFPEGSRSRDGGKTIGTIRRGIGRLVTDVEKTPMVIPFVHTGMQEMMPIGSKFPSIHKKVTVLVGDPIELDDIINQSSRQCLSKEAVYDAIAVRVGERMRVMKAELDELVLTQRSEEKATLEQRGVVISRAENLLQYIDWESQGLLLDDGLDVSETFDLTSALKSSTALDRESHSVLREKDMVGPVGMAASGVETLDIDREEFLDFEEDDDMSMIANGSLLSRFQGFVDTPTFLGVGFAARGLLSSGNKKALYTFRGAYV</sequence>
<evidence type="ECO:0000256" key="1">
    <source>
        <dbReference type="ARBA" id="ARBA00004137"/>
    </source>
</evidence>
<feature type="domain" description="Phospholipid/glycerol acyltransferase" evidence="12">
    <location>
        <begin position="127"/>
        <end position="254"/>
    </location>
</feature>
<evidence type="ECO:0000256" key="5">
    <source>
        <dbReference type="ARBA" id="ARBA00022792"/>
    </source>
</evidence>
<evidence type="ECO:0000256" key="10">
    <source>
        <dbReference type="ARBA" id="ARBA00024323"/>
    </source>
</evidence>
<evidence type="ECO:0000256" key="2">
    <source>
        <dbReference type="ARBA" id="ARBA00010524"/>
    </source>
</evidence>
<evidence type="ECO:0000256" key="9">
    <source>
        <dbReference type="ARBA" id="ARBA00023315"/>
    </source>
</evidence>
<dbReference type="InterPro" id="IPR000872">
    <property type="entry name" value="Tafazzin"/>
</dbReference>
<dbReference type="PRINTS" id="PR00979">
    <property type="entry name" value="TAFAZZIN"/>
</dbReference>
<keyword evidence="6" id="KW-0443">Lipid metabolism</keyword>
<dbReference type="Proteomes" id="UP001497512">
    <property type="component" value="Chromosome 4"/>
</dbReference>
<dbReference type="PANTHER" id="PTHR12497:SF0">
    <property type="entry name" value="TAFAZZIN"/>
    <property type="match status" value="1"/>
</dbReference>
<comment type="subcellular location">
    <subcellularLocation>
        <location evidence="1">Mitochondrion inner membrane</location>
        <topology evidence="1">Peripheral membrane protein</topology>
        <orientation evidence="1">Intermembrane side</orientation>
    </subcellularLocation>
    <subcellularLocation>
        <location evidence="10">Mitochondrion outer membrane</location>
        <topology evidence="10">Peripheral membrane protein</topology>
        <orientation evidence="10">Intermembrane side</orientation>
    </subcellularLocation>
</comment>
<evidence type="ECO:0000256" key="4">
    <source>
        <dbReference type="ARBA" id="ARBA00022787"/>
    </source>
</evidence>
<evidence type="ECO:0000256" key="7">
    <source>
        <dbReference type="ARBA" id="ARBA00023128"/>
    </source>
</evidence>
<accession>A0ABP0UKX6</accession>
<evidence type="ECO:0000259" key="12">
    <source>
        <dbReference type="SMART" id="SM00563"/>
    </source>
</evidence>
<gene>
    <name evidence="13" type="ORF">CSSPTR1EN2_LOCUS17170</name>
</gene>
<proteinExistence type="inferred from homology"/>
<name>A0ABP0UKX6_9BRYO</name>
<keyword evidence="9" id="KW-0012">Acyltransferase</keyword>
<protein>
    <recommendedName>
        <fullName evidence="12">Phospholipid/glycerol acyltransferase domain-containing protein</fullName>
    </recommendedName>
</protein>
<keyword evidence="14" id="KW-1185">Reference proteome</keyword>
<keyword evidence="3" id="KW-0808">Transferase</keyword>
<dbReference type="PANTHER" id="PTHR12497">
    <property type="entry name" value="TAZ PROTEIN TAFAZZIN"/>
    <property type="match status" value="1"/>
</dbReference>
<evidence type="ECO:0000256" key="3">
    <source>
        <dbReference type="ARBA" id="ARBA00022679"/>
    </source>
</evidence>
<dbReference type="EMBL" id="OZ019896">
    <property type="protein sequence ID" value="CAK9224115.1"/>
    <property type="molecule type" value="Genomic_DNA"/>
</dbReference>
<dbReference type="SMART" id="SM00563">
    <property type="entry name" value="PlsC"/>
    <property type="match status" value="1"/>
</dbReference>
<evidence type="ECO:0000256" key="6">
    <source>
        <dbReference type="ARBA" id="ARBA00023098"/>
    </source>
</evidence>
<organism evidence="13 14">
    <name type="scientific">Sphagnum troendelagicum</name>
    <dbReference type="NCBI Taxonomy" id="128251"/>
    <lineage>
        <taxon>Eukaryota</taxon>
        <taxon>Viridiplantae</taxon>
        <taxon>Streptophyta</taxon>
        <taxon>Embryophyta</taxon>
        <taxon>Bryophyta</taxon>
        <taxon>Sphagnophytina</taxon>
        <taxon>Sphagnopsida</taxon>
        <taxon>Sphagnales</taxon>
        <taxon>Sphagnaceae</taxon>
        <taxon>Sphagnum</taxon>
    </lineage>
</organism>
<evidence type="ECO:0000313" key="13">
    <source>
        <dbReference type="EMBL" id="CAK9224115.1"/>
    </source>
</evidence>
<dbReference type="SUPFAM" id="SSF69593">
    <property type="entry name" value="Glycerol-3-phosphate (1)-acyltransferase"/>
    <property type="match status" value="1"/>
</dbReference>
<evidence type="ECO:0000256" key="11">
    <source>
        <dbReference type="ARBA" id="ARBA00047906"/>
    </source>
</evidence>
<dbReference type="CDD" id="cd07989">
    <property type="entry name" value="LPLAT_AGPAT-like"/>
    <property type="match status" value="1"/>
</dbReference>
<comment type="similarity">
    <text evidence="2">Belongs to the taffazin family.</text>
</comment>
<keyword evidence="7" id="KW-0496">Mitochondrion</keyword>
<evidence type="ECO:0000256" key="8">
    <source>
        <dbReference type="ARBA" id="ARBA00023136"/>
    </source>
</evidence>
<keyword evidence="8" id="KW-0472">Membrane</keyword>